<dbReference type="Gene3D" id="3.30.40.10">
    <property type="entry name" value="Zinc/RING finger domain, C3HC4 (zinc finger)"/>
    <property type="match status" value="1"/>
</dbReference>
<evidence type="ECO:0000313" key="3">
    <source>
        <dbReference type="Proteomes" id="UP000290289"/>
    </source>
</evidence>
<dbReference type="SUPFAM" id="SSF57850">
    <property type="entry name" value="RING/U-box"/>
    <property type="match status" value="1"/>
</dbReference>
<dbReference type="InterPro" id="IPR013083">
    <property type="entry name" value="Znf_RING/FYVE/PHD"/>
</dbReference>
<evidence type="ECO:0000313" key="2">
    <source>
        <dbReference type="EMBL" id="RXI01330.1"/>
    </source>
</evidence>
<keyword evidence="1" id="KW-1133">Transmembrane helix</keyword>
<organism evidence="2 3">
    <name type="scientific">Malus domestica</name>
    <name type="common">Apple</name>
    <name type="synonym">Pyrus malus</name>
    <dbReference type="NCBI Taxonomy" id="3750"/>
    <lineage>
        <taxon>Eukaryota</taxon>
        <taxon>Viridiplantae</taxon>
        <taxon>Streptophyta</taxon>
        <taxon>Embryophyta</taxon>
        <taxon>Tracheophyta</taxon>
        <taxon>Spermatophyta</taxon>
        <taxon>Magnoliopsida</taxon>
        <taxon>eudicotyledons</taxon>
        <taxon>Gunneridae</taxon>
        <taxon>Pentapetalae</taxon>
        <taxon>rosids</taxon>
        <taxon>fabids</taxon>
        <taxon>Rosales</taxon>
        <taxon>Rosaceae</taxon>
        <taxon>Amygdaloideae</taxon>
        <taxon>Maleae</taxon>
        <taxon>Malus</taxon>
    </lineage>
</organism>
<dbReference type="Proteomes" id="UP000290289">
    <property type="component" value="Chromosome 4"/>
</dbReference>
<dbReference type="GO" id="GO:0004842">
    <property type="term" value="F:ubiquitin-protein transferase activity"/>
    <property type="evidence" value="ECO:0007669"/>
    <property type="project" value="InterPro"/>
</dbReference>
<reference evidence="2 3" key="1">
    <citation type="submission" date="2018-10" db="EMBL/GenBank/DDBJ databases">
        <title>A high-quality apple genome assembly.</title>
        <authorList>
            <person name="Hu J."/>
        </authorList>
    </citation>
    <scope>NUCLEOTIDE SEQUENCE [LARGE SCALE GENOMIC DNA]</scope>
    <source>
        <strain evidence="3">cv. HFTH1</strain>
        <tissue evidence="2">Young leaf</tissue>
    </source>
</reference>
<feature type="transmembrane region" description="Helical" evidence="1">
    <location>
        <begin position="20"/>
        <end position="40"/>
    </location>
</feature>
<sequence length="200" mass="22263">MEPGWASEKKRKNQSGLASLLALWPGFITYTSFPVSRLLLLRPTLKIMSEIEEKTCLICAEEMDLTDQQLKPWKCSYEDGKEGHSPVCRTPYDKKLLEWQHLVSFQVNPPHNLTIFMLAELSAMATSPITASPITSTNHPSPENSKTLAAYFTTLLAWAVVCYWYQSSRGIDGLVAEVMGGDVAMAEDPTSMKMVRLCGG</sequence>
<keyword evidence="1" id="KW-0812">Transmembrane</keyword>
<evidence type="ECO:0000256" key="1">
    <source>
        <dbReference type="SAM" id="Phobius"/>
    </source>
</evidence>
<comment type="caution">
    <text evidence="2">The sequence shown here is derived from an EMBL/GenBank/DDBJ whole genome shotgun (WGS) entry which is preliminary data.</text>
</comment>
<dbReference type="EMBL" id="RDQH01000330">
    <property type="protein sequence ID" value="RXI01330.1"/>
    <property type="molecule type" value="Genomic_DNA"/>
</dbReference>
<dbReference type="AlphaFoldDB" id="A0A498JZJ8"/>
<proteinExistence type="predicted"/>
<keyword evidence="1" id="KW-0472">Membrane</keyword>
<dbReference type="PANTHER" id="PTHR12603:SF36">
    <property type="entry name" value="RNA BINDING (RRM_RBD_RNP MOTIFS) FAMILY PROTEIN"/>
    <property type="match status" value="1"/>
</dbReference>
<dbReference type="GO" id="GO:0016567">
    <property type="term" value="P:protein ubiquitination"/>
    <property type="evidence" value="ECO:0007669"/>
    <property type="project" value="TreeGrafter"/>
</dbReference>
<keyword evidence="3" id="KW-1185">Reference proteome</keyword>
<gene>
    <name evidence="2" type="ORF">DVH24_001564</name>
</gene>
<accession>A0A498JZJ8</accession>
<protein>
    <submittedName>
        <fullName evidence="2">Uncharacterized protein</fullName>
    </submittedName>
</protein>
<dbReference type="STRING" id="3750.A0A498JZJ8"/>
<dbReference type="PANTHER" id="PTHR12603">
    <property type="entry name" value="CCR4-NOT TRANSCRIPTION COMPLEX RELATED"/>
    <property type="match status" value="1"/>
</dbReference>
<dbReference type="GO" id="GO:0030014">
    <property type="term" value="C:CCR4-NOT complex"/>
    <property type="evidence" value="ECO:0007669"/>
    <property type="project" value="InterPro"/>
</dbReference>
<name>A0A498JZJ8_MALDO</name>
<dbReference type="InterPro" id="IPR039780">
    <property type="entry name" value="Mot2"/>
</dbReference>